<sequence>MHRVLLENCPDEVCESEVDLGKFVRSRLCLVTRWCGGGVRSVGTGSLVPVFDLFNHASGQRPGVEWSWDEEGDGMVMKATKAHEAGEELFISYGPHSNAVLYGTYGFTQPPDVEPHWSYWLSPNQLHKFEEELLSLSGGSLRGQQIFLYSNHADPTLQAVLTTVAEGGGDRPSFLRAICERCLTPFAADASLQKVLEALTRSRALAPRSAAWWAALGAEDQALANSEAVRVKMAGYLCLVVHLEVLDLVAGTLPEESCLAPATDLREGLEKALRGEPDLNGQPH</sequence>
<evidence type="ECO:0000313" key="2">
    <source>
        <dbReference type="EMBL" id="CAD9146930.1"/>
    </source>
</evidence>
<dbReference type="Gene3D" id="3.90.1410.10">
    <property type="entry name" value="set domain protein methyltransferase, domain 1"/>
    <property type="match status" value="1"/>
</dbReference>
<dbReference type="InterPro" id="IPR001214">
    <property type="entry name" value="SET_dom"/>
</dbReference>
<dbReference type="InterPro" id="IPR046341">
    <property type="entry name" value="SET_dom_sf"/>
</dbReference>
<protein>
    <recommendedName>
        <fullName evidence="1">SET domain-containing protein</fullName>
    </recommendedName>
</protein>
<accession>A0A7S1QSM9</accession>
<dbReference type="Pfam" id="PF00856">
    <property type="entry name" value="SET"/>
    <property type="match status" value="1"/>
</dbReference>
<dbReference type="GO" id="GO:0016279">
    <property type="term" value="F:protein-lysine N-methyltransferase activity"/>
    <property type="evidence" value="ECO:0007669"/>
    <property type="project" value="TreeGrafter"/>
</dbReference>
<dbReference type="InterPro" id="IPR050600">
    <property type="entry name" value="SETD3_SETD6_MTase"/>
</dbReference>
<proteinExistence type="predicted"/>
<gene>
    <name evidence="2" type="ORF">ACAT0790_LOCUS29814</name>
</gene>
<feature type="domain" description="SET" evidence="1">
    <location>
        <begin position="1"/>
        <end position="94"/>
    </location>
</feature>
<organism evidence="2">
    <name type="scientific">Alexandrium catenella</name>
    <name type="common">Red tide dinoflagellate</name>
    <name type="synonym">Gonyaulax catenella</name>
    <dbReference type="NCBI Taxonomy" id="2925"/>
    <lineage>
        <taxon>Eukaryota</taxon>
        <taxon>Sar</taxon>
        <taxon>Alveolata</taxon>
        <taxon>Dinophyceae</taxon>
        <taxon>Gonyaulacales</taxon>
        <taxon>Pyrocystaceae</taxon>
        <taxon>Alexandrium</taxon>
    </lineage>
</organism>
<dbReference type="PROSITE" id="PS50280">
    <property type="entry name" value="SET"/>
    <property type="match status" value="1"/>
</dbReference>
<name>A0A7S1QSM9_ALECA</name>
<reference evidence="2" key="1">
    <citation type="submission" date="2021-01" db="EMBL/GenBank/DDBJ databases">
        <authorList>
            <person name="Corre E."/>
            <person name="Pelletier E."/>
            <person name="Niang G."/>
            <person name="Scheremetjew M."/>
            <person name="Finn R."/>
            <person name="Kale V."/>
            <person name="Holt S."/>
            <person name="Cochrane G."/>
            <person name="Meng A."/>
            <person name="Brown T."/>
            <person name="Cohen L."/>
        </authorList>
    </citation>
    <scope>NUCLEOTIDE SEQUENCE</scope>
    <source>
        <strain evidence="2">OF101</strain>
    </source>
</reference>
<dbReference type="CDD" id="cd10527">
    <property type="entry name" value="SET_LSMT"/>
    <property type="match status" value="1"/>
</dbReference>
<dbReference type="AlphaFoldDB" id="A0A7S1QSM9"/>
<evidence type="ECO:0000259" key="1">
    <source>
        <dbReference type="PROSITE" id="PS50280"/>
    </source>
</evidence>
<dbReference type="EMBL" id="HBGE01049366">
    <property type="protein sequence ID" value="CAD9146930.1"/>
    <property type="molecule type" value="Transcribed_RNA"/>
</dbReference>
<dbReference type="SUPFAM" id="SSF82199">
    <property type="entry name" value="SET domain"/>
    <property type="match status" value="1"/>
</dbReference>
<dbReference type="PANTHER" id="PTHR13271">
    <property type="entry name" value="UNCHARACTERIZED PUTATIVE METHYLTRANSFERASE"/>
    <property type="match status" value="1"/>
</dbReference>